<reference evidence="2" key="1">
    <citation type="journal article" date="2019" name="Int. J. Syst. Evol. Microbiol.">
        <title>The Global Catalogue of Microorganisms (GCM) 10K type strain sequencing project: providing services to taxonomists for standard genome sequencing and annotation.</title>
        <authorList>
            <consortium name="The Broad Institute Genomics Platform"/>
            <consortium name="The Broad Institute Genome Sequencing Center for Infectious Disease"/>
            <person name="Wu L."/>
            <person name="Ma J."/>
        </authorList>
    </citation>
    <scope>NUCLEOTIDE SEQUENCE [LARGE SCALE GENOMIC DNA]</scope>
    <source>
        <strain evidence="2">JCM 17085</strain>
    </source>
</reference>
<dbReference type="EMBL" id="BAABCV010000003">
    <property type="protein sequence ID" value="GAA4090294.1"/>
    <property type="molecule type" value="Genomic_DNA"/>
</dbReference>
<comment type="caution">
    <text evidence="1">The sequence shown here is derived from an EMBL/GenBank/DDBJ whole genome shotgun (WGS) entry which is preliminary data.</text>
</comment>
<organism evidence="1 2">
    <name type="scientific">Mucilaginibacter panaciglaebae</name>
    <dbReference type="NCBI Taxonomy" id="502331"/>
    <lineage>
        <taxon>Bacteria</taxon>
        <taxon>Pseudomonadati</taxon>
        <taxon>Bacteroidota</taxon>
        <taxon>Sphingobacteriia</taxon>
        <taxon>Sphingobacteriales</taxon>
        <taxon>Sphingobacteriaceae</taxon>
        <taxon>Mucilaginibacter</taxon>
    </lineage>
</organism>
<proteinExistence type="predicted"/>
<evidence type="ECO:0000313" key="1">
    <source>
        <dbReference type="EMBL" id="GAA4090294.1"/>
    </source>
</evidence>
<keyword evidence="2" id="KW-1185">Reference proteome</keyword>
<gene>
    <name evidence="1" type="ORF">GCM10022392_09780</name>
</gene>
<dbReference type="Proteomes" id="UP001500841">
    <property type="component" value="Unassembled WGS sequence"/>
</dbReference>
<name>A0ABP7WKB9_9SPHI</name>
<evidence type="ECO:0000313" key="2">
    <source>
        <dbReference type="Proteomes" id="UP001500841"/>
    </source>
</evidence>
<protein>
    <submittedName>
        <fullName evidence="1">Uncharacterized protein</fullName>
    </submittedName>
</protein>
<accession>A0ABP7WKB9</accession>
<sequence>MIISLNYSPGQLNQLNQLTMIKDLPENDVTDIAVAVALEGENIQSKIFHVYLINLKNEPIENVLITSKGYGERDGEQVKTSTLRHMFASVDANSSKQIELIDEQTFGLANEYWVSYYIGNHIYDKKFIFLPESIIDTNFIKLPIVNKPGVMIG</sequence>